<comment type="subcellular location">
    <subcellularLocation>
        <location evidence="1 8">Cell membrane</location>
        <topology evidence="1 8">Multi-pass membrane protein</topology>
    </subcellularLocation>
</comment>
<dbReference type="CDD" id="cd07571">
    <property type="entry name" value="ALP_N-acyl_transferase"/>
    <property type="match status" value="1"/>
</dbReference>
<keyword evidence="5 8" id="KW-1133">Transmembrane helix</keyword>
<dbReference type="InterPro" id="IPR004563">
    <property type="entry name" value="Apolipo_AcylTrfase"/>
</dbReference>
<organism evidence="10 11">
    <name type="scientific">Candidatus Mcinerneyibacterium aminivorans</name>
    <dbReference type="NCBI Taxonomy" id="2703815"/>
    <lineage>
        <taxon>Bacteria</taxon>
        <taxon>Candidatus Macinerneyibacteriota</taxon>
        <taxon>Candidatus Mcinerneyibacteria</taxon>
        <taxon>Candidatus Mcinerneyibacteriales</taxon>
        <taxon>Candidatus Mcinerneyibacteriaceae</taxon>
        <taxon>Candidatus Mcinerneyibacterium</taxon>
    </lineage>
</organism>
<feature type="transmembrane region" description="Helical" evidence="8">
    <location>
        <begin position="20"/>
        <end position="48"/>
    </location>
</feature>
<dbReference type="UniPathway" id="UPA00666"/>
<accession>A0A5D0MJD9</accession>
<evidence type="ECO:0000259" key="9">
    <source>
        <dbReference type="PROSITE" id="PS50263"/>
    </source>
</evidence>
<evidence type="ECO:0000256" key="2">
    <source>
        <dbReference type="ARBA" id="ARBA00022475"/>
    </source>
</evidence>
<keyword evidence="11" id="KW-1185">Reference proteome</keyword>
<dbReference type="EMBL" id="VSIX01000032">
    <property type="protein sequence ID" value="TYB31641.1"/>
    <property type="molecule type" value="Genomic_DNA"/>
</dbReference>
<dbReference type="SUPFAM" id="SSF56317">
    <property type="entry name" value="Carbon-nitrogen hydrolase"/>
    <property type="match status" value="1"/>
</dbReference>
<keyword evidence="2 8" id="KW-1003">Cell membrane</keyword>
<dbReference type="GO" id="GO:0016410">
    <property type="term" value="F:N-acyltransferase activity"/>
    <property type="evidence" value="ECO:0007669"/>
    <property type="project" value="UniProtKB-UniRule"/>
</dbReference>
<evidence type="ECO:0000313" key="11">
    <source>
        <dbReference type="Proteomes" id="UP000324143"/>
    </source>
</evidence>
<feature type="transmembrane region" description="Helical" evidence="8">
    <location>
        <begin position="462"/>
        <end position="483"/>
    </location>
</feature>
<comment type="catalytic activity">
    <reaction evidence="8">
        <text>N-terminal S-1,2-diacyl-sn-glyceryl-L-cysteinyl-[lipoprotein] + a glycerophospholipid = N-acyl-S-1,2-diacyl-sn-glyceryl-L-cysteinyl-[lipoprotein] + a 2-acyl-sn-glycero-3-phospholipid + H(+)</text>
        <dbReference type="Rhea" id="RHEA:48228"/>
        <dbReference type="Rhea" id="RHEA-COMP:14681"/>
        <dbReference type="Rhea" id="RHEA-COMP:14684"/>
        <dbReference type="ChEBI" id="CHEBI:15378"/>
        <dbReference type="ChEBI" id="CHEBI:136912"/>
        <dbReference type="ChEBI" id="CHEBI:140656"/>
        <dbReference type="ChEBI" id="CHEBI:140657"/>
        <dbReference type="ChEBI" id="CHEBI:140660"/>
        <dbReference type="EC" id="2.3.1.269"/>
    </reaction>
</comment>
<comment type="function">
    <text evidence="8">Catalyzes the phospholipid dependent N-acylation of the N-terminal cysteine of apolipoprotein, the last step in lipoprotein maturation.</text>
</comment>
<proteinExistence type="inferred from homology"/>
<feature type="transmembrane region" description="Helical" evidence="8">
    <location>
        <begin position="83"/>
        <end position="104"/>
    </location>
</feature>
<feature type="domain" description="CN hydrolase" evidence="9">
    <location>
        <begin position="217"/>
        <end position="456"/>
    </location>
</feature>
<dbReference type="InterPro" id="IPR036526">
    <property type="entry name" value="C-N_Hydrolase_sf"/>
</dbReference>
<dbReference type="Proteomes" id="UP000324143">
    <property type="component" value="Unassembled WGS sequence"/>
</dbReference>
<reference evidence="10" key="1">
    <citation type="submission" date="2019-08" db="EMBL/GenBank/DDBJ databases">
        <title>Genomic characterization of a novel candidate phylum (ARYD3) from a high temperature, high salinity tertiary oil reservoir in north central Oklahoma, USA.</title>
        <authorList>
            <person name="Youssef N.H."/>
            <person name="Yadav A."/>
            <person name="Elshahed M.S."/>
        </authorList>
    </citation>
    <scope>NUCLEOTIDE SEQUENCE [LARGE SCALE GENOMIC DNA]</scope>
    <source>
        <strain evidence="10">ARYD3</strain>
    </source>
</reference>
<dbReference type="InterPro" id="IPR045378">
    <property type="entry name" value="LNT_N"/>
</dbReference>
<dbReference type="PROSITE" id="PS50263">
    <property type="entry name" value="CN_HYDROLASE"/>
    <property type="match status" value="1"/>
</dbReference>
<protein>
    <recommendedName>
        <fullName evidence="8">Apolipoprotein N-acyltransferase</fullName>
        <shortName evidence="8">ALP N-acyltransferase</shortName>
        <ecNumber evidence="8">2.3.1.269</ecNumber>
    </recommendedName>
</protein>
<evidence type="ECO:0000256" key="1">
    <source>
        <dbReference type="ARBA" id="ARBA00004651"/>
    </source>
</evidence>
<feature type="transmembrane region" description="Helical" evidence="8">
    <location>
        <begin position="187"/>
        <end position="203"/>
    </location>
</feature>
<dbReference type="PANTHER" id="PTHR38686:SF1">
    <property type="entry name" value="APOLIPOPROTEIN N-ACYLTRANSFERASE"/>
    <property type="match status" value="1"/>
</dbReference>
<gene>
    <name evidence="8 10" type="primary">lnt</name>
    <name evidence="10" type="ORF">FXF47_03320</name>
</gene>
<dbReference type="PANTHER" id="PTHR38686">
    <property type="entry name" value="APOLIPOPROTEIN N-ACYLTRANSFERASE"/>
    <property type="match status" value="1"/>
</dbReference>
<sequence length="492" mass="58862">MFLRMQKQLKKRKFLFFPLYLVLGFFAFAPYISSVVSFFIFIPFFYYLFQESKLKNVVKVSIYSGFGFFLINSFWIYRFTITGIFLLALYLMLYWVLSGLFFYYFKDKKYFFFYFPLFWTILEIIRGMTRFGFSWSEIGYSVSQFLFFSNIAYIGGVHLLTYLLVLINLLIAYYFFINKKIYLKKTFIIFFISLALGITIYFVKKSKTSNDIKVSVIQPSIDLFAKWDNDFINTVMDKYYKLAMRVEKDSNLVIWPETAFVNGLLNYRVDRNTMKKILMNQKSDAKHLVGTTLYKGNKNYNSLFLIDEEGNYDYYSKKMLVPFAEFLPFEKYTKFLMDIYPIQYLLSRGENYKVFKMGNIKFSGLICFESIFPHFLHNFIKKGAKFVVVSTNDGWYIDTLAPFQHLQFARMRAIEQNRYFVQCANSGISAFIDNKGRIYKKLGENKAAIIEDKVFLIEKKSIYYFLKDYYWIFFILMSIILFLKESRIKRKE</sequence>
<dbReference type="AlphaFoldDB" id="A0A5D0MJD9"/>
<evidence type="ECO:0000256" key="6">
    <source>
        <dbReference type="ARBA" id="ARBA00023136"/>
    </source>
</evidence>
<dbReference type="HAMAP" id="MF_01148">
    <property type="entry name" value="Lnt"/>
    <property type="match status" value="1"/>
</dbReference>
<dbReference type="NCBIfam" id="TIGR00546">
    <property type="entry name" value="lnt"/>
    <property type="match status" value="1"/>
</dbReference>
<evidence type="ECO:0000256" key="3">
    <source>
        <dbReference type="ARBA" id="ARBA00022679"/>
    </source>
</evidence>
<dbReference type="Pfam" id="PF00795">
    <property type="entry name" value="CN_hydrolase"/>
    <property type="match status" value="1"/>
</dbReference>
<comment type="caution">
    <text evidence="10">The sequence shown here is derived from an EMBL/GenBank/DDBJ whole genome shotgun (WGS) entry which is preliminary data.</text>
</comment>
<evidence type="ECO:0000256" key="4">
    <source>
        <dbReference type="ARBA" id="ARBA00022692"/>
    </source>
</evidence>
<feature type="transmembrane region" description="Helical" evidence="8">
    <location>
        <begin position="151"/>
        <end position="175"/>
    </location>
</feature>
<evidence type="ECO:0000313" key="10">
    <source>
        <dbReference type="EMBL" id="TYB31641.1"/>
    </source>
</evidence>
<dbReference type="EC" id="2.3.1.269" evidence="8"/>
<keyword evidence="3 8" id="KW-0808">Transferase</keyword>
<keyword evidence="6 8" id="KW-0472">Membrane</keyword>
<dbReference type="Pfam" id="PF20154">
    <property type="entry name" value="LNT_N"/>
    <property type="match status" value="1"/>
</dbReference>
<keyword evidence="4 8" id="KW-0812">Transmembrane</keyword>
<name>A0A5D0MJD9_9BACT</name>
<comment type="pathway">
    <text evidence="8">Protein modification; lipoprotein biosynthesis (N-acyl transfer).</text>
</comment>
<comment type="similarity">
    <text evidence="8">Belongs to the CN hydrolase family. Apolipoprotein N-acyltransferase subfamily.</text>
</comment>
<keyword evidence="7 8" id="KW-0012">Acyltransferase</keyword>
<evidence type="ECO:0000256" key="7">
    <source>
        <dbReference type="ARBA" id="ARBA00023315"/>
    </source>
</evidence>
<dbReference type="Gene3D" id="3.60.110.10">
    <property type="entry name" value="Carbon-nitrogen hydrolase"/>
    <property type="match status" value="1"/>
</dbReference>
<evidence type="ECO:0000256" key="5">
    <source>
        <dbReference type="ARBA" id="ARBA00022989"/>
    </source>
</evidence>
<evidence type="ECO:0000256" key="8">
    <source>
        <dbReference type="HAMAP-Rule" id="MF_01148"/>
    </source>
</evidence>
<feature type="transmembrane region" description="Helical" evidence="8">
    <location>
        <begin position="60"/>
        <end position="77"/>
    </location>
</feature>
<dbReference type="GO" id="GO:0005886">
    <property type="term" value="C:plasma membrane"/>
    <property type="evidence" value="ECO:0007669"/>
    <property type="project" value="UniProtKB-SubCell"/>
</dbReference>
<dbReference type="InterPro" id="IPR003010">
    <property type="entry name" value="C-N_Hydrolase"/>
</dbReference>
<dbReference type="GO" id="GO:0042158">
    <property type="term" value="P:lipoprotein biosynthetic process"/>
    <property type="evidence" value="ECO:0007669"/>
    <property type="project" value="UniProtKB-UniRule"/>
</dbReference>